<keyword evidence="2" id="KW-0813">Transport</keyword>
<dbReference type="OrthoDB" id="906788at2"/>
<proteinExistence type="inferred from homology"/>
<sequence>MKRIIILLLLSLPVMAFAHGGEDHGDAKKTIAASTSYFSAEAFSDKYELLLRYNPITPGKETVLKLFISEFDTNKPIDSATLNITVSGNPNLKVVVSRIEKGIYELKTTFPEKKAYSLVVSINSYAGIDLIQLNNIETGKELTVAATENTAHTHWYSSNWFFGLIGLLIGLIVMFFINKTRSRKIIATAIILFCLLPTATYNSVSAHDGHDEAGAKKSGGSSTIFMVEKETQFLFNIQTQKIGTGDFNGSSVLLGTVTAAPQGRAVIQSPQAGKIVSLRVTPGQRVGKGQVVAVIEQQVDAGTQISIISQSNSVNAEYEAAKAQYERLKAIEDIAAKKDITEAKARYESAKRNKALFDANTGRNTGNTKAITLTSPVSGVVGTFNYAIGAVVSGGETLFEITNLDQVFVEAQVFATDAEKLKSATGFTTISNADTLVYKLKMISTAQSVNSGNQSQKVVFELINPKGQFKIGENVNVRMTGSNVIRQVVIPNEAITDVNGKPAIFIKDKAEQFSISFVVKGQSNDKFTVITKGTEDGERIVTANVYQMKMMYLNQ</sequence>
<dbReference type="InterPro" id="IPR058625">
    <property type="entry name" value="MdtA-like_BSH"/>
</dbReference>
<dbReference type="SUPFAM" id="SSF111369">
    <property type="entry name" value="HlyD-like secretion proteins"/>
    <property type="match status" value="1"/>
</dbReference>
<dbReference type="Pfam" id="PF25917">
    <property type="entry name" value="BSH_RND"/>
    <property type="match status" value="1"/>
</dbReference>
<evidence type="ECO:0000256" key="1">
    <source>
        <dbReference type="ARBA" id="ARBA00009477"/>
    </source>
</evidence>
<evidence type="ECO:0000256" key="3">
    <source>
        <dbReference type="SAM" id="Phobius"/>
    </source>
</evidence>
<dbReference type="InterPro" id="IPR006143">
    <property type="entry name" value="RND_pump_MFP"/>
</dbReference>
<dbReference type="RefSeq" id="WP_144888739.1">
    <property type="nucleotide sequence ID" value="NZ_VLLE01000009.1"/>
</dbReference>
<evidence type="ECO:0000259" key="5">
    <source>
        <dbReference type="Pfam" id="PF25917"/>
    </source>
</evidence>
<dbReference type="GO" id="GO:0060003">
    <property type="term" value="P:copper ion export"/>
    <property type="evidence" value="ECO:0007669"/>
    <property type="project" value="TreeGrafter"/>
</dbReference>
<dbReference type="Gene3D" id="2.40.50.100">
    <property type="match status" value="1"/>
</dbReference>
<dbReference type="InterPro" id="IPR051909">
    <property type="entry name" value="MFP_Cation_Efflux"/>
</dbReference>
<evidence type="ECO:0000256" key="4">
    <source>
        <dbReference type="SAM" id="SignalP"/>
    </source>
</evidence>
<protein>
    <submittedName>
        <fullName evidence="7">RND family efflux transporter MFP subunit</fullName>
    </submittedName>
</protein>
<evidence type="ECO:0000313" key="8">
    <source>
        <dbReference type="Proteomes" id="UP000316167"/>
    </source>
</evidence>
<keyword evidence="3" id="KW-0812">Transmembrane</keyword>
<dbReference type="PANTHER" id="PTHR30097:SF4">
    <property type="entry name" value="SLR6042 PROTEIN"/>
    <property type="match status" value="1"/>
</dbReference>
<dbReference type="Pfam" id="PF25975">
    <property type="entry name" value="CzcB_C"/>
    <property type="match status" value="1"/>
</dbReference>
<keyword evidence="3" id="KW-0472">Membrane</keyword>
<name>A0A562S8C9_9BACT</name>
<evidence type="ECO:0000259" key="6">
    <source>
        <dbReference type="Pfam" id="PF25975"/>
    </source>
</evidence>
<dbReference type="GO" id="GO:0016020">
    <property type="term" value="C:membrane"/>
    <property type="evidence" value="ECO:0007669"/>
    <property type="project" value="InterPro"/>
</dbReference>
<dbReference type="Proteomes" id="UP000316167">
    <property type="component" value="Unassembled WGS sequence"/>
</dbReference>
<keyword evidence="3" id="KW-1133">Transmembrane helix</keyword>
<dbReference type="GO" id="GO:0030313">
    <property type="term" value="C:cell envelope"/>
    <property type="evidence" value="ECO:0007669"/>
    <property type="project" value="TreeGrafter"/>
</dbReference>
<feature type="signal peptide" evidence="4">
    <location>
        <begin position="1"/>
        <end position="18"/>
    </location>
</feature>
<comment type="similarity">
    <text evidence="1">Belongs to the membrane fusion protein (MFP) (TC 8.A.1) family.</text>
</comment>
<keyword evidence="4" id="KW-0732">Signal</keyword>
<organism evidence="7 8">
    <name type="scientific">Lacibacter cauensis</name>
    <dbReference type="NCBI Taxonomy" id="510947"/>
    <lineage>
        <taxon>Bacteria</taxon>
        <taxon>Pseudomonadati</taxon>
        <taxon>Bacteroidota</taxon>
        <taxon>Chitinophagia</taxon>
        <taxon>Chitinophagales</taxon>
        <taxon>Chitinophagaceae</taxon>
        <taxon>Lacibacter</taxon>
    </lineage>
</organism>
<feature type="domain" description="Multidrug resistance protein MdtA-like barrel-sandwich hybrid" evidence="5">
    <location>
        <begin position="271"/>
        <end position="402"/>
    </location>
</feature>
<dbReference type="Gene3D" id="2.40.420.20">
    <property type="match status" value="1"/>
</dbReference>
<evidence type="ECO:0000313" key="7">
    <source>
        <dbReference type="EMBL" id="TWI77691.1"/>
    </source>
</evidence>
<gene>
    <name evidence="7" type="ORF">IQ13_4290</name>
</gene>
<feature type="transmembrane region" description="Helical" evidence="3">
    <location>
        <begin position="160"/>
        <end position="178"/>
    </location>
</feature>
<comment type="caution">
    <text evidence="7">The sequence shown here is derived from an EMBL/GenBank/DDBJ whole genome shotgun (WGS) entry which is preliminary data.</text>
</comment>
<dbReference type="GO" id="GO:0022857">
    <property type="term" value="F:transmembrane transporter activity"/>
    <property type="evidence" value="ECO:0007669"/>
    <property type="project" value="InterPro"/>
</dbReference>
<dbReference type="Gene3D" id="2.40.30.170">
    <property type="match status" value="1"/>
</dbReference>
<dbReference type="NCBIfam" id="TIGR01730">
    <property type="entry name" value="RND_mfp"/>
    <property type="match status" value="1"/>
</dbReference>
<evidence type="ECO:0000256" key="2">
    <source>
        <dbReference type="ARBA" id="ARBA00022448"/>
    </source>
</evidence>
<dbReference type="InterPro" id="IPR058649">
    <property type="entry name" value="CzcB_C"/>
</dbReference>
<feature type="chain" id="PRO_5021830437" evidence="4">
    <location>
        <begin position="19"/>
        <end position="555"/>
    </location>
</feature>
<dbReference type="GO" id="GO:0015679">
    <property type="term" value="P:plasma membrane copper ion transport"/>
    <property type="evidence" value="ECO:0007669"/>
    <property type="project" value="TreeGrafter"/>
</dbReference>
<accession>A0A562S8C9</accession>
<feature type="transmembrane region" description="Helical" evidence="3">
    <location>
        <begin position="185"/>
        <end position="204"/>
    </location>
</feature>
<reference evidence="7 8" key="1">
    <citation type="journal article" date="2015" name="Stand. Genomic Sci.">
        <title>Genomic Encyclopedia of Bacterial and Archaeal Type Strains, Phase III: the genomes of soil and plant-associated and newly described type strains.</title>
        <authorList>
            <person name="Whitman W.B."/>
            <person name="Woyke T."/>
            <person name="Klenk H.P."/>
            <person name="Zhou Y."/>
            <person name="Lilburn T.G."/>
            <person name="Beck B.J."/>
            <person name="De Vos P."/>
            <person name="Vandamme P."/>
            <person name="Eisen J.A."/>
            <person name="Garrity G."/>
            <person name="Hugenholtz P."/>
            <person name="Kyrpides N.C."/>
        </authorList>
    </citation>
    <scope>NUCLEOTIDE SEQUENCE [LARGE SCALE GENOMIC DNA]</scope>
    <source>
        <strain evidence="7 8">CGMCC 1.7271</strain>
    </source>
</reference>
<keyword evidence="8" id="KW-1185">Reference proteome</keyword>
<dbReference type="PANTHER" id="PTHR30097">
    <property type="entry name" value="CATION EFFLUX SYSTEM PROTEIN CUSB"/>
    <property type="match status" value="1"/>
</dbReference>
<dbReference type="AlphaFoldDB" id="A0A562S8C9"/>
<dbReference type="EMBL" id="VLLE01000009">
    <property type="protein sequence ID" value="TWI77691.1"/>
    <property type="molecule type" value="Genomic_DNA"/>
</dbReference>
<feature type="domain" description="CzcB-like C-terminal circularly permuted SH3-like" evidence="6">
    <location>
        <begin position="488"/>
        <end position="549"/>
    </location>
</feature>